<comment type="subcellular location">
    <subcellularLocation>
        <location evidence="1">Cell membrane</location>
        <topology evidence="1">Multi-pass membrane protein</topology>
    </subcellularLocation>
</comment>
<dbReference type="AlphaFoldDB" id="W4QX97"/>
<evidence type="ECO:0000259" key="8">
    <source>
        <dbReference type="Pfam" id="PF00892"/>
    </source>
</evidence>
<keyword evidence="4 7" id="KW-0812">Transmembrane</keyword>
<feature type="transmembrane region" description="Helical" evidence="7">
    <location>
        <begin position="214"/>
        <end position="233"/>
    </location>
</feature>
<evidence type="ECO:0000256" key="3">
    <source>
        <dbReference type="ARBA" id="ARBA00022475"/>
    </source>
</evidence>
<dbReference type="GO" id="GO:0005886">
    <property type="term" value="C:plasma membrane"/>
    <property type="evidence" value="ECO:0007669"/>
    <property type="project" value="UniProtKB-SubCell"/>
</dbReference>
<feature type="transmembrane region" description="Helical" evidence="7">
    <location>
        <begin position="37"/>
        <end position="56"/>
    </location>
</feature>
<feature type="transmembrane region" description="Helical" evidence="7">
    <location>
        <begin position="149"/>
        <end position="171"/>
    </location>
</feature>
<sequence>MQAKTAYLLAILGAACWGLIGLFVQNLYEYGFTPWEVVAIRSIFAAVLLLAYMAILKRDVLKINWKHVPLFIGSGIISIVFFNWCFFTVMEQANLSLAVVLLYTGPLFVTILSRIFFKELLTLQKGIAIIATLIGCAFVVGFLPSVNSVITVSTLLIGIGSGFFYALYSIFAKVSSRYYGALTITGYTYFCAALFMLTTSQVTTKLSLFLEAPVLFNSLGLAIIPTIVAFLLYTKGLSHVESSRASILSTIEPVVAICVGFLVFQDVLTIWQWVGVCLVIASIILATTSSSKQKQKKTAQARVS</sequence>
<evidence type="ECO:0000256" key="6">
    <source>
        <dbReference type="ARBA" id="ARBA00023136"/>
    </source>
</evidence>
<keyword evidence="3" id="KW-1003">Cell membrane</keyword>
<dbReference type="eggNOG" id="COG0697">
    <property type="taxonomic scope" value="Bacteria"/>
</dbReference>
<dbReference type="Pfam" id="PF00892">
    <property type="entry name" value="EamA"/>
    <property type="match status" value="2"/>
</dbReference>
<evidence type="ECO:0000313" key="9">
    <source>
        <dbReference type="EMBL" id="GAE36522.1"/>
    </source>
</evidence>
<dbReference type="PANTHER" id="PTHR32322">
    <property type="entry name" value="INNER MEMBRANE TRANSPORTER"/>
    <property type="match status" value="1"/>
</dbReference>
<dbReference type="Proteomes" id="UP000018896">
    <property type="component" value="Unassembled WGS sequence"/>
</dbReference>
<feature type="transmembrane region" description="Helical" evidence="7">
    <location>
        <begin position="126"/>
        <end position="143"/>
    </location>
</feature>
<proteinExistence type="inferred from homology"/>
<protein>
    <recommendedName>
        <fullName evidence="8">EamA domain-containing protein</fullName>
    </recommendedName>
</protein>
<comment type="caution">
    <text evidence="9">The sequence shown here is derived from an EMBL/GenBank/DDBJ whole genome shotgun (WGS) entry which is preliminary data.</text>
</comment>
<feature type="transmembrane region" description="Helical" evidence="7">
    <location>
        <begin position="7"/>
        <end position="25"/>
    </location>
</feature>
<dbReference type="SUPFAM" id="SSF103481">
    <property type="entry name" value="Multidrug resistance efflux transporter EmrE"/>
    <property type="match status" value="2"/>
</dbReference>
<dbReference type="InterPro" id="IPR050638">
    <property type="entry name" value="AA-Vitamin_Transporters"/>
</dbReference>
<feature type="transmembrane region" description="Helical" evidence="7">
    <location>
        <begin position="178"/>
        <end position="202"/>
    </location>
</feature>
<feature type="domain" description="EamA" evidence="8">
    <location>
        <begin position="5"/>
        <end position="140"/>
    </location>
</feature>
<feature type="transmembrane region" description="Helical" evidence="7">
    <location>
        <begin position="68"/>
        <end position="89"/>
    </location>
</feature>
<gene>
    <name evidence="9" type="ORF">JCM9157_3715</name>
</gene>
<dbReference type="OrthoDB" id="6707571at2"/>
<keyword evidence="5 7" id="KW-1133">Transmembrane helix</keyword>
<feature type="domain" description="EamA" evidence="8">
    <location>
        <begin position="154"/>
        <end position="287"/>
    </location>
</feature>
<reference evidence="9 10" key="1">
    <citation type="journal article" date="2014" name="Genome Announc.">
        <title>Draft Genome Sequences of Three Alkaliphilic Bacillus Strains, Bacillus wakoensis JCM 9140T, Bacillus akibai JCM 9157T, and Bacillus hemicellulosilyticus JCM 9152T.</title>
        <authorList>
            <person name="Yuki M."/>
            <person name="Oshima K."/>
            <person name="Suda W."/>
            <person name="Oshida Y."/>
            <person name="Kitamura K."/>
            <person name="Iida T."/>
            <person name="Hattori M."/>
            <person name="Ohkuma M."/>
        </authorList>
    </citation>
    <scope>NUCLEOTIDE SEQUENCE [LARGE SCALE GENOMIC DNA]</scope>
    <source>
        <strain evidence="9 10">JCM 9157</strain>
    </source>
</reference>
<organism evidence="9 10">
    <name type="scientific">Halalkalibacter akibai (strain ATCC 43226 / DSM 21942 / CIP 109018 / JCM 9157 / 1139)</name>
    <name type="common">Bacillus akibai</name>
    <dbReference type="NCBI Taxonomy" id="1236973"/>
    <lineage>
        <taxon>Bacteria</taxon>
        <taxon>Bacillati</taxon>
        <taxon>Bacillota</taxon>
        <taxon>Bacilli</taxon>
        <taxon>Bacillales</taxon>
        <taxon>Bacillaceae</taxon>
        <taxon>Halalkalibacter</taxon>
    </lineage>
</organism>
<feature type="transmembrane region" description="Helical" evidence="7">
    <location>
        <begin position="245"/>
        <end position="264"/>
    </location>
</feature>
<evidence type="ECO:0000256" key="1">
    <source>
        <dbReference type="ARBA" id="ARBA00004651"/>
    </source>
</evidence>
<comment type="similarity">
    <text evidence="2">Belongs to the EamA transporter family.</text>
</comment>
<feature type="transmembrane region" description="Helical" evidence="7">
    <location>
        <begin position="95"/>
        <end position="117"/>
    </location>
</feature>
<evidence type="ECO:0000256" key="2">
    <source>
        <dbReference type="ARBA" id="ARBA00007362"/>
    </source>
</evidence>
<evidence type="ECO:0000256" key="7">
    <source>
        <dbReference type="SAM" id="Phobius"/>
    </source>
</evidence>
<dbReference type="PROSITE" id="PS51257">
    <property type="entry name" value="PROKAR_LIPOPROTEIN"/>
    <property type="match status" value="1"/>
</dbReference>
<dbReference type="Gene3D" id="1.10.3730.20">
    <property type="match status" value="2"/>
</dbReference>
<dbReference type="EMBL" id="BAUV01000036">
    <property type="protein sequence ID" value="GAE36522.1"/>
    <property type="molecule type" value="Genomic_DNA"/>
</dbReference>
<evidence type="ECO:0000313" key="10">
    <source>
        <dbReference type="Proteomes" id="UP000018896"/>
    </source>
</evidence>
<keyword evidence="6 7" id="KW-0472">Membrane</keyword>
<dbReference type="InterPro" id="IPR037185">
    <property type="entry name" value="EmrE-like"/>
</dbReference>
<dbReference type="PANTHER" id="PTHR32322:SF18">
    <property type="entry name" value="S-ADENOSYLMETHIONINE_S-ADENOSYLHOMOCYSTEINE TRANSPORTER"/>
    <property type="match status" value="1"/>
</dbReference>
<keyword evidence="10" id="KW-1185">Reference proteome</keyword>
<dbReference type="InterPro" id="IPR000620">
    <property type="entry name" value="EamA_dom"/>
</dbReference>
<accession>W4QX97</accession>
<dbReference type="RefSeq" id="WP_035666556.1">
    <property type="nucleotide sequence ID" value="NZ_BAUV01000036.1"/>
</dbReference>
<evidence type="ECO:0000256" key="4">
    <source>
        <dbReference type="ARBA" id="ARBA00022692"/>
    </source>
</evidence>
<feature type="transmembrane region" description="Helical" evidence="7">
    <location>
        <begin position="270"/>
        <end position="288"/>
    </location>
</feature>
<evidence type="ECO:0000256" key="5">
    <source>
        <dbReference type="ARBA" id="ARBA00022989"/>
    </source>
</evidence>
<name>W4QX97_HALA3</name>